<reference evidence="1 2" key="1">
    <citation type="submission" date="2012-01" db="EMBL/GenBank/DDBJ databases">
        <title>Improved High-Quality Draft sequence of Metallosphaera yellowstonensis MK1.</title>
        <authorList>
            <consortium name="US DOE Joint Genome Institute"/>
            <person name="Lucas S."/>
            <person name="Han J."/>
            <person name="Cheng J.-F."/>
            <person name="Goodwin L."/>
            <person name="Pitluck S."/>
            <person name="Peters L."/>
            <person name="Teshima H."/>
            <person name="Detter J.C."/>
            <person name="Han C."/>
            <person name="Tapia R."/>
            <person name="Land M."/>
            <person name="Hauser L."/>
            <person name="Kyrpides N."/>
            <person name="Kozubal M."/>
            <person name="Macur R.E."/>
            <person name="Jay Z."/>
            <person name="Inskeep W."/>
            <person name="Woyke T."/>
        </authorList>
    </citation>
    <scope>NUCLEOTIDE SEQUENCE [LARGE SCALE GENOMIC DNA]</scope>
    <source>
        <strain evidence="1 2">MK1</strain>
    </source>
</reference>
<proteinExistence type="predicted"/>
<sequence length="90" mass="10032">MSFREESDSFLIEVPGFPSPVKVRKSDVVEIKEEMPPGDLCRLVEELHSKGVIVAGSTLDGKVTFYKVKSGKKCIKLTLRDGRVMYVGKD</sequence>
<dbReference type="Proteomes" id="UP000003980">
    <property type="component" value="Unassembled WGS sequence"/>
</dbReference>
<accession>H2C9H0</accession>
<keyword evidence="2" id="KW-1185">Reference proteome</keyword>
<dbReference type="RefSeq" id="WP_009075595.1">
    <property type="nucleotide sequence ID" value="NZ_JH597770.1"/>
</dbReference>
<gene>
    <name evidence="1" type="ORF">MetMK1DRAFT_00032420</name>
</gene>
<evidence type="ECO:0000313" key="2">
    <source>
        <dbReference type="Proteomes" id="UP000003980"/>
    </source>
</evidence>
<dbReference type="eggNOG" id="arCOG07249">
    <property type="taxonomic scope" value="Archaea"/>
</dbReference>
<dbReference type="HOGENOM" id="CLU_174525_0_0_2"/>
<organism evidence="1 2">
    <name type="scientific">Metallosphaera yellowstonensis MK1</name>
    <dbReference type="NCBI Taxonomy" id="671065"/>
    <lineage>
        <taxon>Archaea</taxon>
        <taxon>Thermoproteota</taxon>
        <taxon>Thermoprotei</taxon>
        <taxon>Sulfolobales</taxon>
        <taxon>Sulfolobaceae</taxon>
        <taxon>Metallosphaera</taxon>
    </lineage>
</organism>
<dbReference type="EMBL" id="JH597770">
    <property type="protein sequence ID" value="EHP68796.1"/>
    <property type="molecule type" value="Genomic_DNA"/>
</dbReference>
<name>H2C9H0_9CREN</name>
<dbReference type="OrthoDB" id="36086at2157"/>
<evidence type="ECO:0000313" key="1">
    <source>
        <dbReference type="EMBL" id="EHP68796.1"/>
    </source>
</evidence>
<dbReference type="AlphaFoldDB" id="H2C9H0"/>
<protein>
    <submittedName>
        <fullName evidence="1">Uncharacterized protein</fullName>
    </submittedName>
</protein>